<evidence type="ECO:0000313" key="1">
    <source>
        <dbReference type="EMBL" id="QDX27725.1"/>
    </source>
</evidence>
<accession>A0A518RJU6</accession>
<dbReference type="EMBL" id="CP042239">
    <property type="protein sequence ID" value="QDX27725.1"/>
    <property type="molecule type" value="Genomic_DNA"/>
</dbReference>
<dbReference type="AlphaFoldDB" id="A0A518RJU6"/>
<protein>
    <submittedName>
        <fullName evidence="1">Uncharacterized protein</fullName>
    </submittedName>
</protein>
<dbReference type="Proteomes" id="UP000318055">
    <property type="component" value="Chromosome"/>
</dbReference>
<reference evidence="1 2" key="1">
    <citation type="submission" date="2019-07" db="EMBL/GenBank/DDBJ databases">
        <title>Sphingomonas alkalisoli sp. nov., isolated from rhizosphere soil of Suaedae salsa.</title>
        <authorList>
            <person name="Zhang H."/>
            <person name="Xu L."/>
            <person name="Zhang J.-X."/>
            <person name="Sun J.-Q."/>
        </authorList>
    </citation>
    <scope>NUCLEOTIDE SEQUENCE [LARGE SCALE GENOMIC DNA]</scope>
    <source>
        <strain evidence="1 2">XS-10</strain>
    </source>
</reference>
<evidence type="ECO:0000313" key="2">
    <source>
        <dbReference type="Proteomes" id="UP000318055"/>
    </source>
</evidence>
<sequence length="105" mass="10561">MATGRNWVLASDLNQRIDSIGARAARAATAELAADLDAIRVIAAANGITPALPIVHALESALAAGQRGPMIADGLSLLRDAVACGRSDPRTGAAFAAACAIRLAS</sequence>
<proteinExistence type="predicted"/>
<keyword evidence="2" id="KW-1185">Reference proteome</keyword>
<gene>
    <name evidence="1" type="ORF">FPZ54_18070</name>
</gene>
<name>A0A518RJU6_9SPHN</name>
<dbReference type="OrthoDB" id="7583078at2"/>
<organism evidence="1 2">
    <name type="scientific">Sphingomonas suaedae</name>
    <dbReference type="NCBI Taxonomy" id="2599297"/>
    <lineage>
        <taxon>Bacteria</taxon>
        <taxon>Pseudomonadati</taxon>
        <taxon>Pseudomonadota</taxon>
        <taxon>Alphaproteobacteria</taxon>
        <taxon>Sphingomonadales</taxon>
        <taxon>Sphingomonadaceae</taxon>
        <taxon>Sphingomonas</taxon>
    </lineage>
</organism>
<dbReference type="KEGG" id="ssua:FPZ54_18070"/>
<dbReference type="RefSeq" id="WP_145849200.1">
    <property type="nucleotide sequence ID" value="NZ_CP042239.1"/>
</dbReference>